<dbReference type="PROSITE" id="PS00893">
    <property type="entry name" value="NUDIX_BOX"/>
    <property type="match status" value="1"/>
</dbReference>
<organism evidence="7 8">
    <name type="scientific">Amycolatopsis balhimycina DSM 5908</name>
    <dbReference type="NCBI Taxonomy" id="1081091"/>
    <lineage>
        <taxon>Bacteria</taxon>
        <taxon>Bacillati</taxon>
        <taxon>Actinomycetota</taxon>
        <taxon>Actinomycetes</taxon>
        <taxon>Pseudonocardiales</taxon>
        <taxon>Pseudonocardiaceae</taxon>
        <taxon>Amycolatopsis</taxon>
    </lineage>
</organism>
<dbReference type="PRINTS" id="PR00502">
    <property type="entry name" value="NUDIXFAMILY"/>
</dbReference>
<evidence type="ECO:0000256" key="1">
    <source>
        <dbReference type="ARBA" id="ARBA00001946"/>
    </source>
</evidence>
<sequence length="171" mass="18454">MTQGWLPPAEYYATLPKQIASAGVIFRDAEGRVLLVEPSYGAETWEIPGGGLDEGESPWAGARREIKEELGVDLLPGRLLVVDWVPPQPDGRPALTNNLFDGGILGEDQIASLWLADGELKRSKFATRAEAAGMLRPHMARRVAVCLDVVDTGRTAYLENGFDPLGPGDVS</sequence>
<keyword evidence="4" id="KW-0460">Magnesium</keyword>
<dbReference type="RefSeq" id="WP_020639797.1">
    <property type="nucleotide sequence ID" value="NZ_QHHU01000135.1"/>
</dbReference>
<gene>
    <name evidence="7" type="ORF">DMA12_47635</name>
</gene>
<evidence type="ECO:0000256" key="3">
    <source>
        <dbReference type="ARBA" id="ARBA00022801"/>
    </source>
</evidence>
<dbReference type="PROSITE" id="PS51462">
    <property type="entry name" value="NUDIX"/>
    <property type="match status" value="1"/>
</dbReference>
<protein>
    <submittedName>
        <fullName evidence="7">NUDIX hydrolase</fullName>
    </submittedName>
</protein>
<proteinExistence type="inferred from homology"/>
<feature type="domain" description="Nudix hydrolase" evidence="6">
    <location>
        <begin position="16"/>
        <end position="148"/>
    </location>
</feature>
<comment type="cofactor">
    <cofactor evidence="1">
        <name>Mg(2+)</name>
        <dbReference type="ChEBI" id="CHEBI:18420"/>
    </cofactor>
</comment>
<evidence type="ECO:0000256" key="4">
    <source>
        <dbReference type="ARBA" id="ARBA00022842"/>
    </source>
</evidence>
<dbReference type="SUPFAM" id="SSF55811">
    <property type="entry name" value="Nudix"/>
    <property type="match status" value="1"/>
</dbReference>
<name>A0A428VUU9_AMYBA</name>
<comment type="similarity">
    <text evidence="2 5">Belongs to the Nudix hydrolase family.</text>
</comment>
<dbReference type="InterPro" id="IPR020476">
    <property type="entry name" value="Nudix_hydrolase"/>
</dbReference>
<dbReference type="InterPro" id="IPR000086">
    <property type="entry name" value="NUDIX_hydrolase_dom"/>
</dbReference>
<dbReference type="GO" id="GO:0016787">
    <property type="term" value="F:hydrolase activity"/>
    <property type="evidence" value="ECO:0007669"/>
    <property type="project" value="UniProtKB-KW"/>
</dbReference>
<dbReference type="PANTHER" id="PTHR43046">
    <property type="entry name" value="GDP-MANNOSE MANNOSYL HYDROLASE"/>
    <property type="match status" value="1"/>
</dbReference>
<evidence type="ECO:0000313" key="8">
    <source>
        <dbReference type="Proteomes" id="UP000286716"/>
    </source>
</evidence>
<evidence type="ECO:0000259" key="6">
    <source>
        <dbReference type="PROSITE" id="PS51462"/>
    </source>
</evidence>
<comment type="caution">
    <text evidence="7">The sequence shown here is derived from an EMBL/GenBank/DDBJ whole genome shotgun (WGS) entry which is preliminary data.</text>
</comment>
<dbReference type="PANTHER" id="PTHR43046:SF12">
    <property type="entry name" value="GDP-MANNOSE MANNOSYL HYDROLASE"/>
    <property type="match status" value="1"/>
</dbReference>
<evidence type="ECO:0000256" key="5">
    <source>
        <dbReference type="RuleBase" id="RU003476"/>
    </source>
</evidence>
<dbReference type="OrthoDB" id="4247482at2"/>
<accession>A0A428VUU9</accession>
<dbReference type="CDD" id="cd18876">
    <property type="entry name" value="NUDIX_Hydrolase"/>
    <property type="match status" value="1"/>
</dbReference>
<evidence type="ECO:0000313" key="7">
    <source>
        <dbReference type="EMBL" id="RSM34597.1"/>
    </source>
</evidence>
<keyword evidence="8" id="KW-1185">Reference proteome</keyword>
<dbReference type="AlphaFoldDB" id="A0A428VUU9"/>
<dbReference type="Proteomes" id="UP000286716">
    <property type="component" value="Unassembled WGS sequence"/>
</dbReference>
<dbReference type="Gene3D" id="3.90.79.10">
    <property type="entry name" value="Nucleoside Triphosphate Pyrophosphohydrolase"/>
    <property type="match status" value="1"/>
</dbReference>
<dbReference type="Pfam" id="PF00293">
    <property type="entry name" value="NUDIX"/>
    <property type="match status" value="1"/>
</dbReference>
<evidence type="ECO:0000256" key="2">
    <source>
        <dbReference type="ARBA" id="ARBA00005582"/>
    </source>
</evidence>
<dbReference type="EMBL" id="QHHU01000135">
    <property type="protein sequence ID" value="RSM34597.1"/>
    <property type="molecule type" value="Genomic_DNA"/>
</dbReference>
<keyword evidence="3 5" id="KW-0378">Hydrolase</keyword>
<reference evidence="7 8" key="1">
    <citation type="submission" date="2018-05" db="EMBL/GenBank/DDBJ databases">
        <title>Evolution of GPA BGCs.</title>
        <authorList>
            <person name="Waglechner N."/>
            <person name="Wright G.D."/>
        </authorList>
    </citation>
    <scope>NUCLEOTIDE SEQUENCE [LARGE SCALE GENOMIC DNA]</scope>
    <source>
        <strain evidence="7 8">DSM 5908</strain>
    </source>
</reference>
<dbReference type="InterPro" id="IPR015797">
    <property type="entry name" value="NUDIX_hydrolase-like_dom_sf"/>
</dbReference>
<dbReference type="InterPro" id="IPR020084">
    <property type="entry name" value="NUDIX_hydrolase_CS"/>
</dbReference>